<sequence>MIRDLPVTLTIFLCTPIYVAVIVKFVYEYKTTKNTVDENTLNDKTRVMIVCLVSLIPCPLYLCFNPFYADYFTKDLFNLIILTIFTFINQTILQCSEEIILLAISKEFRQLVICQFAKTFFQTKVVPAPVIISETILLKQKQKELQKNKLDLQNI</sequence>
<evidence type="ECO:0000313" key="3">
    <source>
        <dbReference type="WBParaSite" id="MhA1_Contig998.frz3.gene1"/>
    </source>
</evidence>
<evidence type="ECO:0000256" key="1">
    <source>
        <dbReference type="SAM" id="Phobius"/>
    </source>
</evidence>
<name>A0A1I8C3F4_MELHA</name>
<dbReference type="Proteomes" id="UP000095281">
    <property type="component" value="Unplaced"/>
</dbReference>
<keyword evidence="2" id="KW-1185">Reference proteome</keyword>
<accession>A0A1I8C3F4</accession>
<proteinExistence type="predicted"/>
<evidence type="ECO:0000313" key="2">
    <source>
        <dbReference type="Proteomes" id="UP000095281"/>
    </source>
</evidence>
<keyword evidence="1" id="KW-0812">Transmembrane</keyword>
<organism evidence="2 3">
    <name type="scientific">Meloidogyne hapla</name>
    <name type="common">Root-knot nematode worm</name>
    <dbReference type="NCBI Taxonomy" id="6305"/>
    <lineage>
        <taxon>Eukaryota</taxon>
        <taxon>Metazoa</taxon>
        <taxon>Ecdysozoa</taxon>
        <taxon>Nematoda</taxon>
        <taxon>Chromadorea</taxon>
        <taxon>Rhabditida</taxon>
        <taxon>Tylenchina</taxon>
        <taxon>Tylenchomorpha</taxon>
        <taxon>Tylenchoidea</taxon>
        <taxon>Meloidogynidae</taxon>
        <taxon>Meloidogyninae</taxon>
        <taxon>Meloidogyne</taxon>
    </lineage>
</organism>
<protein>
    <submittedName>
        <fullName evidence="3">G_PROTEIN_RECEP_F1_2 domain-containing protein</fullName>
    </submittedName>
</protein>
<keyword evidence="1" id="KW-1133">Transmembrane helix</keyword>
<feature type="transmembrane region" description="Helical" evidence="1">
    <location>
        <begin position="7"/>
        <end position="27"/>
    </location>
</feature>
<keyword evidence="1" id="KW-0472">Membrane</keyword>
<feature type="transmembrane region" description="Helical" evidence="1">
    <location>
        <begin position="47"/>
        <end position="64"/>
    </location>
</feature>
<feature type="transmembrane region" description="Helical" evidence="1">
    <location>
        <begin position="76"/>
        <end position="93"/>
    </location>
</feature>
<dbReference type="AlphaFoldDB" id="A0A1I8C3F4"/>
<dbReference type="WBParaSite" id="MhA1_Contig998.frz3.gene1">
    <property type="protein sequence ID" value="MhA1_Contig998.frz3.gene1"/>
    <property type="gene ID" value="MhA1_Contig998.frz3.gene1"/>
</dbReference>
<reference evidence="3" key="1">
    <citation type="submission" date="2016-11" db="UniProtKB">
        <authorList>
            <consortium name="WormBaseParasite"/>
        </authorList>
    </citation>
    <scope>IDENTIFICATION</scope>
</reference>